<gene>
    <name evidence="1" type="ORF">CJ030_MR3G014623</name>
</gene>
<sequence length="257" mass="28225">MEATKLSLKLLVDKKANKVIFAEAGKDFVDFLFHLLSLPIGSVIGLLSSRTMVGCIGNLYKSIEDLNVAYLHANQHKDLLLKPKAPTTASTSLPLLLPSNHASPEPIGKLYNCYSSHRYVSDKYGSACPSCLGGMSYEVHWTATNHAKTGSTTSEGGYVKDLVTYMVMDDLSVTPISMIAGIAVLNKCNIREFDELEEMMVDFGIDEGLQLLRASLQQSKKALTSVFLVKEESKDVPMPTKFNYYGPFVEASKLLSQ</sequence>
<dbReference type="InterPro" id="IPR007750">
    <property type="entry name" value="DUF674"/>
</dbReference>
<organism evidence="1 2">
    <name type="scientific">Morella rubra</name>
    <name type="common">Chinese bayberry</name>
    <dbReference type="NCBI Taxonomy" id="262757"/>
    <lineage>
        <taxon>Eukaryota</taxon>
        <taxon>Viridiplantae</taxon>
        <taxon>Streptophyta</taxon>
        <taxon>Embryophyta</taxon>
        <taxon>Tracheophyta</taxon>
        <taxon>Spermatophyta</taxon>
        <taxon>Magnoliopsida</taxon>
        <taxon>eudicotyledons</taxon>
        <taxon>Gunneridae</taxon>
        <taxon>Pentapetalae</taxon>
        <taxon>rosids</taxon>
        <taxon>fabids</taxon>
        <taxon>Fagales</taxon>
        <taxon>Myricaceae</taxon>
        <taxon>Morella</taxon>
    </lineage>
</organism>
<dbReference type="PANTHER" id="PTHR33103">
    <property type="entry name" value="OS01G0153900 PROTEIN"/>
    <property type="match status" value="1"/>
</dbReference>
<dbReference type="AlphaFoldDB" id="A0A6A1W1G1"/>
<dbReference type="PANTHER" id="PTHR33103:SF19">
    <property type="entry name" value="OS09G0544700 PROTEIN"/>
    <property type="match status" value="1"/>
</dbReference>
<accession>A0A6A1W1G1</accession>
<dbReference type="EMBL" id="RXIC02000021">
    <property type="protein sequence ID" value="KAB1217967.1"/>
    <property type="molecule type" value="Genomic_DNA"/>
</dbReference>
<protein>
    <recommendedName>
        <fullName evidence="3">DUF674 domain-containing protein</fullName>
    </recommendedName>
</protein>
<reference evidence="1 2" key="1">
    <citation type="journal article" date="2019" name="Plant Biotechnol. J.">
        <title>The red bayberry genome and genetic basis of sex determination.</title>
        <authorList>
            <person name="Jia H.M."/>
            <person name="Jia H.J."/>
            <person name="Cai Q.L."/>
            <person name="Wang Y."/>
            <person name="Zhao H.B."/>
            <person name="Yang W.F."/>
            <person name="Wang G.Y."/>
            <person name="Li Y.H."/>
            <person name="Zhan D.L."/>
            <person name="Shen Y.T."/>
            <person name="Niu Q.F."/>
            <person name="Chang L."/>
            <person name="Qiu J."/>
            <person name="Zhao L."/>
            <person name="Xie H.B."/>
            <person name="Fu W.Y."/>
            <person name="Jin J."/>
            <person name="Li X.W."/>
            <person name="Jiao Y."/>
            <person name="Zhou C.C."/>
            <person name="Tu T."/>
            <person name="Chai C.Y."/>
            <person name="Gao J.L."/>
            <person name="Fan L.J."/>
            <person name="van de Weg E."/>
            <person name="Wang J.Y."/>
            <person name="Gao Z.S."/>
        </authorList>
    </citation>
    <scope>NUCLEOTIDE SEQUENCE [LARGE SCALE GENOMIC DNA]</scope>
    <source>
        <tissue evidence="1">Leaves</tissue>
    </source>
</reference>
<evidence type="ECO:0000313" key="2">
    <source>
        <dbReference type="Proteomes" id="UP000516437"/>
    </source>
</evidence>
<keyword evidence="2" id="KW-1185">Reference proteome</keyword>
<evidence type="ECO:0000313" key="1">
    <source>
        <dbReference type="EMBL" id="KAB1217967.1"/>
    </source>
</evidence>
<dbReference type="Proteomes" id="UP000516437">
    <property type="component" value="Chromosome 3"/>
</dbReference>
<dbReference type="OrthoDB" id="1724778at2759"/>
<dbReference type="Pfam" id="PF05056">
    <property type="entry name" value="DUF674"/>
    <property type="match status" value="1"/>
</dbReference>
<evidence type="ECO:0008006" key="3">
    <source>
        <dbReference type="Google" id="ProtNLM"/>
    </source>
</evidence>
<name>A0A6A1W1G1_9ROSI</name>
<comment type="caution">
    <text evidence="1">The sequence shown here is derived from an EMBL/GenBank/DDBJ whole genome shotgun (WGS) entry which is preliminary data.</text>
</comment>
<proteinExistence type="predicted"/>